<protein>
    <submittedName>
        <fullName evidence="2">Coiled-coil-helix-coiled-coil-helix domain-containing protein 2</fullName>
    </submittedName>
</protein>
<gene>
    <name evidence="2" type="ORF">SUZIE_169575</name>
</gene>
<feature type="region of interest" description="Disordered" evidence="1">
    <location>
        <begin position="1"/>
        <end position="49"/>
    </location>
</feature>
<organism evidence="2 3">
    <name type="scientific">Sciurus carolinensis</name>
    <name type="common">Eastern gray squirrel</name>
    <dbReference type="NCBI Taxonomy" id="30640"/>
    <lineage>
        <taxon>Eukaryota</taxon>
        <taxon>Metazoa</taxon>
        <taxon>Chordata</taxon>
        <taxon>Craniata</taxon>
        <taxon>Vertebrata</taxon>
        <taxon>Euteleostomi</taxon>
        <taxon>Mammalia</taxon>
        <taxon>Eutheria</taxon>
        <taxon>Euarchontoglires</taxon>
        <taxon>Glires</taxon>
        <taxon>Rodentia</taxon>
        <taxon>Sciuromorpha</taxon>
        <taxon>Sciuridae</taxon>
        <taxon>Sciurinae</taxon>
        <taxon>Sciurini</taxon>
        <taxon>Sciurus</taxon>
    </lineage>
</organism>
<feature type="compositionally biased region" description="Polar residues" evidence="1">
    <location>
        <begin position="1"/>
        <end position="17"/>
    </location>
</feature>
<sequence length="109" mass="11038">MLSGSQSSISHVASQPGPSDENCTRPAPAAQLPAEAPPSAVSSPTMAHQQLGLKAQMMNPVAGVPMGSAVGTLPGHAITEGFSRGSIAKPSKPSITCQEPRVSQPAQQQ</sequence>
<accession>A0AA41T3J3</accession>
<feature type="compositionally biased region" description="Low complexity" evidence="1">
    <location>
        <begin position="26"/>
        <end position="44"/>
    </location>
</feature>
<evidence type="ECO:0000256" key="1">
    <source>
        <dbReference type="SAM" id="MobiDB-lite"/>
    </source>
</evidence>
<evidence type="ECO:0000313" key="3">
    <source>
        <dbReference type="Proteomes" id="UP001166674"/>
    </source>
</evidence>
<comment type="caution">
    <text evidence="2">The sequence shown here is derived from an EMBL/GenBank/DDBJ whole genome shotgun (WGS) entry which is preliminary data.</text>
</comment>
<name>A0AA41T3J3_SCICA</name>
<proteinExistence type="predicted"/>
<dbReference type="AlphaFoldDB" id="A0AA41T3J3"/>
<dbReference type="EMBL" id="JAATJV010383411">
    <property type="protein sequence ID" value="MBZ3882765.1"/>
    <property type="molecule type" value="Genomic_DNA"/>
</dbReference>
<dbReference type="Proteomes" id="UP001166674">
    <property type="component" value="Unassembled WGS sequence"/>
</dbReference>
<feature type="region of interest" description="Disordered" evidence="1">
    <location>
        <begin position="62"/>
        <end position="109"/>
    </location>
</feature>
<reference evidence="2" key="1">
    <citation type="submission" date="2020-03" db="EMBL/GenBank/DDBJ databases">
        <title>Studies in the Genomics of Life Span.</title>
        <authorList>
            <person name="Glass D."/>
        </authorList>
    </citation>
    <scope>NUCLEOTIDE SEQUENCE</scope>
    <source>
        <strain evidence="2">SUZIE</strain>
        <tissue evidence="2">Muscle</tissue>
    </source>
</reference>
<keyword evidence="3" id="KW-1185">Reference proteome</keyword>
<evidence type="ECO:0000313" key="2">
    <source>
        <dbReference type="EMBL" id="MBZ3882765.1"/>
    </source>
</evidence>